<evidence type="ECO:0000313" key="7">
    <source>
        <dbReference type="Proteomes" id="UP000429811"/>
    </source>
</evidence>
<dbReference type="InterPro" id="IPR055170">
    <property type="entry name" value="GFO_IDH_MocA-like_dom"/>
</dbReference>
<protein>
    <submittedName>
        <fullName evidence="4">Gfo/Idh/MocA family oxidoreductase</fullName>
    </submittedName>
    <submittedName>
        <fullName evidence="3">Uncharacterized oxidoreductase yvaA</fullName>
        <ecNumber evidence="3">1.-.-.-</ecNumber>
    </submittedName>
</protein>
<dbReference type="SUPFAM" id="SSF51735">
    <property type="entry name" value="NAD(P)-binding Rossmann-fold domains"/>
    <property type="match status" value="1"/>
</dbReference>
<dbReference type="RefSeq" id="WP_024724805.1">
    <property type="nucleotide sequence ID" value="NZ_BAABXT010000001.1"/>
</dbReference>
<dbReference type="AlphaFoldDB" id="A0A174E5V9"/>
<feature type="domain" description="Gfo/Idh/MocA-like oxidoreductase N-terminal" evidence="1">
    <location>
        <begin position="2"/>
        <end position="118"/>
    </location>
</feature>
<organism evidence="3 6">
    <name type="scientific">Flavonifractor plautii</name>
    <name type="common">Fusobacterium plautii</name>
    <dbReference type="NCBI Taxonomy" id="292800"/>
    <lineage>
        <taxon>Bacteria</taxon>
        <taxon>Bacillati</taxon>
        <taxon>Bacillota</taxon>
        <taxon>Clostridia</taxon>
        <taxon>Eubacteriales</taxon>
        <taxon>Oscillospiraceae</taxon>
        <taxon>Flavonifractor</taxon>
    </lineage>
</organism>
<dbReference type="EMBL" id="CYZT01000073">
    <property type="protein sequence ID" value="CUO31928.1"/>
    <property type="molecule type" value="Genomic_DNA"/>
</dbReference>
<dbReference type="GO" id="GO:0016491">
    <property type="term" value="F:oxidoreductase activity"/>
    <property type="evidence" value="ECO:0007669"/>
    <property type="project" value="UniProtKB-KW"/>
</dbReference>
<reference evidence="4" key="3">
    <citation type="submission" date="2023-01" db="EMBL/GenBank/DDBJ databases">
        <title>Human gut microbiome strain richness.</title>
        <authorList>
            <person name="Chen-Liaw A."/>
        </authorList>
    </citation>
    <scope>NUCLEOTIDE SEQUENCE</scope>
    <source>
        <strain evidence="4">2225st1_A6_2225SCRN_200828</strain>
    </source>
</reference>
<dbReference type="Proteomes" id="UP000095746">
    <property type="component" value="Unassembled WGS sequence"/>
</dbReference>
<dbReference type="InterPro" id="IPR051450">
    <property type="entry name" value="Gfo/Idh/MocA_Oxidoreductases"/>
</dbReference>
<keyword evidence="3" id="KW-0560">Oxidoreductase</keyword>
<gene>
    <name evidence="3" type="primary">yvaA</name>
    <name evidence="3" type="ORF">ERS852411_01336</name>
    <name evidence="5" type="ORF">GKE90_19625</name>
    <name evidence="4" type="ORF">PND83_22455</name>
</gene>
<name>A0A174E5V9_FLAPL</name>
<dbReference type="EMBL" id="JAQLWO010000043">
    <property type="protein sequence ID" value="MDB7908749.1"/>
    <property type="molecule type" value="Genomic_DNA"/>
</dbReference>
<dbReference type="PANTHER" id="PTHR43377">
    <property type="entry name" value="BILIVERDIN REDUCTASE A"/>
    <property type="match status" value="1"/>
</dbReference>
<dbReference type="EMBL" id="WKPO01000045">
    <property type="protein sequence ID" value="MSB50874.1"/>
    <property type="molecule type" value="Genomic_DNA"/>
</dbReference>
<evidence type="ECO:0000313" key="4">
    <source>
        <dbReference type="EMBL" id="MDB7908749.1"/>
    </source>
</evidence>
<accession>A0A174E5V9</accession>
<dbReference type="Pfam" id="PF22725">
    <property type="entry name" value="GFO_IDH_MocA_C3"/>
    <property type="match status" value="1"/>
</dbReference>
<evidence type="ECO:0000259" key="2">
    <source>
        <dbReference type="Pfam" id="PF22725"/>
    </source>
</evidence>
<dbReference type="PANTHER" id="PTHR43377:SF1">
    <property type="entry name" value="BILIVERDIN REDUCTASE A"/>
    <property type="match status" value="1"/>
</dbReference>
<dbReference type="Proteomes" id="UP000429811">
    <property type="component" value="Unassembled WGS sequence"/>
</dbReference>
<reference evidence="5 7" key="2">
    <citation type="journal article" date="2019" name="Nat. Med.">
        <title>A library of human gut bacterial isolates paired with longitudinal multiomics data enables mechanistic microbiome research.</title>
        <authorList>
            <person name="Poyet M."/>
            <person name="Groussin M."/>
            <person name="Gibbons S.M."/>
            <person name="Avila-Pacheco J."/>
            <person name="Jiang X."/>
            <person name="Kearney S.M."/>
            <person name="Perrotta A.R."/>
            <person name="Berdy B."/>
            <person name="Zhao S."/>
            <person name="Lieberman T.D."/>
            <person name="Swanson P.K."/>
            <person name="Smith M."/>
            <person name="Roesemann S."/>
            <person name="Alexander J.E."/>
            <person name="Rich S.A."/>
            <person name="Livny J."/>
            <person name="Vlamakis H."/>
            <person name="Clish C."/>
            <person name="Bullock K."/>
            <person name="Deik A."/>
            <person name="Scott J."/>
            <person name="Pierce K.A."/>
            <person name="Xavier R.J."/>
            <person name="Alm E.J."/>
        </authorList>
    </citation>
    <scope>NUCLEOTIDE SEQUENCE [LARGE SCALE GENOMIC DNA]</scope>
    <source>
        <strain evidence="5 7">BIOML-A5</strain>
    </source>
</reference>
<evidence type="ECO:0000313" key="6">
    <source>
        <dbReference type="Proteomes" id="UP000095746"/>
    </source>
</evidence>
<proteinExistence type="predicted"/>
<dbReference type="GO" id="GO:0000166">
    <property type="term" value="F:nucleotide binding"/>
    <property type="evidence" value="ECO:0007669"/>
    <property type="project" value="InterPro"/>
</dbReference>
<dbReference type="EC" id="1.-.-.-" evidence="3"/>
<evidence type="ECO:0000259" key="1">
    <source>
        <dbReference type="Pfam" id="PF01408"/>
    </source>
</evidence>
<reference evidence="3 6" key="1">
    <citation type="submission" date="2015-09" db="EMBL/GenBank/DDBJ databases">
        <authorList>
            <consortium name="Pathogen Informatics"/>
        </authorList>
    </citation>
    <scope>NUCLEOTIDE SEQUENCE [LARGE SCALE GENOMIC DNA]</scope>
    <source>
        <strain evidence="3 6">2789STDY5608854</strain>
    </source>
</reference>
<dbReference type="Gene3D" id="3.40.50.720">
    <property type="entry name" value="NAD(P)-binding Rossmann-like Domain"/>
    <property type="match status" value="1"/>
</dbReference>
<dbReference type="Gene3D" id="3.30.360.10">
    <property type="entry name" value="Dihydrodipicolinate Reductase, domain 2"/>
    <property type="match status" value="1"/>
</dbReference>
<feature type="domain" description="GFO/IDH/MocA-like oxidoreductase" evidence="2">
    <location>
        <begin position="129"/>
        <end position="193"/>
    </location>
</feature>
<evidence type="ECO:0000313" key="5">
    <source>
        <dbReference type="EMBL" id="MSB50874.1"/>
    </source>
</evidence>
<dbReference type="Proteomes" id="UP001211006">
    <property type="component" value="Unassembled WGS sequence"/>
</dbReference>
<evidence type="ECO:0000313" key="3">
    <source>
        <dbReference type="EMBL" id="CUO31928.1"/>
    </source>
</evidence>
<sequence>MINIGIVGAGGMGTVHHSNYLHLDGCAVTGVVDPSPAGRERAAQWGVPCYESITDLVEAGGVDVVDICTPTFLHRDNVMESLSLGKTTIVEKPCALTRADAEAMFALAEEKGVNLYVAQVLQFTREVEVLRKLVREGTYGRPLDAVFQRLSARPEWAQGGWLFDKSKSGLVPFDLHIHDLDVIVSLFGVPDQAECRPCGGPAMDSPELYRWEYRCGGVNVMAEAGWLNASIPFTAVWRVYFENAMVIYDGNTVTAYPHGSEPVVFDTEEAVKIPTGINVPPTGWYYAELGHFLSCIREGKPSPLVPRERILAVLDLLETALEADGSN</sequence>
<dbReference type="SUPFAM" id="SSF55347">
    <property type="entry name" value="Glyceraldehyde-3-phosphate dehydrogenase-like, C-terminal domain"/>
    <property type="match status" value="1"/>
</dbReference>
<dbReference type="Pfam" id="PF01408">
    <property type="entry name" value="GFO_IDH_MocA"/>
    <property type="match status" value="1"/>
</dbReference>
<dbReference type="InterPro" id="IPR036291">
    <property type="entry name" value="NAD(P)-bd_dom_sf"/>
</dbReference>
<dbReference type="InterPro" id="IPR000683">
    <property type="entry name" value="Gfo/Idh/MocA-like_OxRdtase_N"/>
</dbReference>